<reference evidence="3 4" key="1">
    <citation type="submission" date="2018-05" db="EMBL/GenBank/DDBJ databases">
        <title>Genome sequencing and assembly of the regulated plant pathogen Lachnellula willkommii and related sister species for the development of diagnostic species identification markers.</title>
        <authorList>
            <person name="Giroux E."/>
            <person name="Bilodeau G."/>
        </authorList>
    </citation>
    <scope>NUCLEOTIDE SEQUENCE [LARGE SCALE GENOMIC DNA]</scope>
    <source>
        <strain evidence="3 4">CBS 197.66</strain>
    </source>
</reference>
<accession>A0A8H8RP64</accession>
<feature type="transmembrane region" description="Helical" evidence="2">
    <location>
        <begin position="165"/>
        <end position="185"/>
    </location>
</feature>
<comment type="caution">
    <text evidence="3">The sequence shown here is derived from an EMBL/GenBank/DDBJ whole genome shotgun (WGS) entry which is preliminary data.</text>
</comment>
<keyword evidence="2" id="KW-1133">Transmembrane helix</keyword>
<evidence type="ECO:0000313" key="4">
    <source>
        <dbReference type="Proteomes" id="UP000462212"/>
    </source>
</evidence>
<sequence>MANHRRSSSVSHTRLSQPLPPLPLPLPLLLNDLPAYRDDPEPAEEEGEEGAERIGANQAEALPSEPPEYQPMYDYLRAHQLRHPPLPEPNFVSDSLQVPIAPPPPFEPYRDEPDEPFVIDIDTSQPPPPSYNDLYQEHEIEMQILERTLDAEGDPIERTEDICKWVVAMLLITLTVASVGTAFNWGNCNAAMRC</sequence>
<evidence type="ECO:0000313" key="3">
    <source>
        <dbReference type="EMBL" id="TVY38602.1"/>
    </source>
</evidence>
<dbReference type="OrthoDB" id="3535864at2759"/>
<dbReference type="EMBL" id="QGMJ01000273">
    <property type="protein sequence ID" value="TVY38602.1"/>
    <property type="molecule type" value="Genomic_DNA"/>
</dbReference>
<dbReference type="AlphaFoldDB" id="A0A8H8RP64"/>
<proteinExistence type="predicted"/>
<organism evidence="3 4">
    <name type="scientific">Lachnellula subtilissima</name>
    <dbReference type="NCBI Taxonomy" id="602034"/>
    <lineage>
        <taxon>Eukaryota</taxon>
        <taxon>Fungi</taxon>
        <taxon>Dikarya</taxon>
        <taxon>Ascomycota</taxon>
        <taxon>Pezizomycotina</taxon>
        <taxon>Leotiomycetes</taxon>
        <taxon>Helotiales</taxon>
        <taxon>Lachnaceae</taxon>
        <taxon>Lachnellula</taxon>
    </lineage>
</organism>
<evidence type="ECO:0000256" key="2">
    <source>
        <dbReference type="SAM" id="Phobius"/>
    </source>
</evidence>
<protein>
    <submittedName>
        <fullName evidence="3">Uncharacterized protein</fullName>
    </submittedName>
</protein>
<feature type="region of interest" description="Disordered" evidence="1">
    <location>
        <begin position="1"/>
        <end position="71"/>
    </location>
</feature>
<name>A0A8H8RP64_9HELO</name>
<keyword evidence="2" id="KW-0812">Transmembrane</keyword>
<dbReference type="Proteomes" id="UP000462212">
    <property type="component" value="Unassembled WGS sequence"/>
</dbReference>
<gene>
    <name evidence="3" type="ORF">LSUB1_G003919</name>
</gene>
<evidence type="ECO:0000256" key="1">
    <source>
        <dbReference type="SAM" id="MobiDB-lite"/>
    </source>
</evidence>
<keyword evidence="2" id="KW-0472">Membrane</keyword>
<keyword evidence="4" id="KW-1185">Reference proteome</keyword>